<keyword evidence="8" id="KW-1185">Reference proteome</keyword>
<name>A0A914AQW0_PATMI</name>
<proteinExistence type="predicted"/>
<dbReference type="OMA" id="YFKMHDH"/>
<dbReference type="PANTHER" id="PTHR23104">
    <property type="entry name" value="MULTIPLE COAGULATION FACTOR DEFICIENCY PROTEIN 2 NEURAL STEM CELL DERIVED NEURONAL SURVIVAL PROTEIN"/>
    <property type="match status" value="1"/>
</dbReference>
<evidence type="ECO:0000256" key="1">
    <source>
        <dbReference type="ARBA" id="ARBA00022729"/>
    </source>
</evidence>
<dbReference type="RefSeq" id="XP_038065819.1">
    <property type="nucleotide sequence ID" value="XM_038209891.1"/>
</dbReference>
<dbReference type="OrthoDB" id="289247at2759"/>
<reference evidence="7" key="1">
    <citation type="submission" date="2022-11" db="UniProtKB">
        <authorList>
            <consortium name="EnsemblMetazoa"/>
        </authorList>
    </citation>
    <scope>IDENTIFICATION</scope>
</reference>
<dbReference type="CDD" id="cd00051">
    <property type="entry name" value="EFh"/>
    <property type="match status" value="1"/>
</dbReference>
<feature type="chain" id="PRO_5038275703" description="EF-hand domain-containing protein" evidence="5">
    <location>
        <begin position="24"/>
        <end position="156"/>
    </location>
</feature>
<dbReference type="GO" id="GO:0005509">
    <property type="term" value="F:calcium ion binding"/>
    <property type="evidence" value="ECO:0007669"/>
    <property type="project" value="InterPro"/>
</dbReference>
<dbReference type="InterPro" id="IPR011992">
    <property type="entry name" value="EF-hand-dom_pair"/>
</dbReference>
<keyword evidence="3" id="KW-0106">Calcium</keyword>
<feature type="signal peptide" evidence="5">
    <location>
        <begin position="1"/>
        <end position="23"/>
    </location>
</feature>
<dbReference type="InterPro" id="IPR052110">
    <property type="entry name" value="MCFD2-like"/>
</dbReference>
<organism evidence="7 8">
    <name type="scientific">Patiria miniata</name>
    <name type="common">Bat star</name>
    <name type="synonym">Asterina miniata</name>
    <dbReference type="NCBI Taxonomy" id="46514"/>
    <lineage>
        <taxon>Eukaryota</taxon>
        <taxon>Metazoa</taxon>
        <taxon>Echinodermata</taxon>
        <taxon>Eleutherozoa</taxon>
        <taxon>Asterozoa</taxon>
        <taxon>Asteroidea</taxon>
        <taxon>Valvatacea</taxon>
        <taxon>Valvatida</taxon>
        <taxon>Asterinidae</taxon>
        <taxon>Patiria</taxon>
    </lineage>
</organism>
<dbReference type="AlphaFoldDB" id="A0A914AQW0"/>
<dbReference type="PANTHER" id="PTHR23104:SF17">
    <property type="entry name" value="EF-HAND DOMAIN-CONTAINING PROTEIN"/>
    <property type="match status" value="1"/>
</dbReference>
<dbReference type="EnsemblMetazoa" id="XM_038209883.1">
    <property type="protein sequence ID" value="XP_038065811.1"/>
    <property type="gene ID" value="LOC119735926"/>
</dbReference>
<dbReference type="PROSITE" id="PS00018">
    <property type="entry name" value="EF_HAND_1"/>
    <property type="match status" value="2"/>
</dbReference>
<dbReference type="Pfam" id="PF13499">
    <property type="entry name" value="EF-hand_7"/>
    <property type="match status" value="1"/>
</dbReference>
<evidence type="ECO:0000256" key="5">
    <source>
        <dbReference type="SAM" id="SignalP"/>
    </source>
</evidence>
<evidence type="ECO:0000256" key="4">
    <source>
        <dbReference type="SAM" id="MobiDB-lite"/>
    </source>
</evidence>
<evidence type="ECO:0000259" key="6">
    <source>
        <dbReference type="PROSITE" id="PS50222"/>
    </source>
</evidence>
<accession>A0A914AQW0</accession>
<feature type="region of interest" description="Disordered" evidence="4">
    <location>
        <begin position="132"/>
        <end position="156"/>
    </location>
</feature>
<feature type="region of interest" description="Disordered" evidence="4">
    <location>
        <begin position="27"/>
        <end position="49"/>
    </location>
</feature>
<dbReference type="PROSITE" id="PS50222">
    <property type="entry name" value="EF_HAND_2"/>
    <property type="match status" value="1"/>
</dbReference>
<evidence type="ECO:0000313" key="8">
    <source>
        <dbReference type="Proteomes" id="UP000887568"/>
    </source>
</evidence>
<dbReference type="GeneID" id="119735926"/>
<dbReference type="RefSeq" id="XP_038065811.1">
    <property type="nucleotide sequence ID" value="XM_038209883.1"/>
</dbReference>
<keyword evidence="1 5" id="KW-0732">Signal</keyword>
<evidence type="ECO:0000256" key="2">
    <source>
        <dbReference type="ARBA" id="ARBA00022737"/>
    </source>
</evidence>
<dbReference type="InterPro" id="IPR002048">
    <property type="entry name" value="EF_hand_dom"/>
</dbReference>
<feature type="domain" description="EF-hand" evidence="6">
    <location>
        <begin position="79"/>
        <end position="114"/>
    </location>
</feature>
<dbReference type="SUPFAM" id="SSF47473">
    <property type="entry name" value="EF-hand"/>
    <property type="match status" value="1"/>
</dbReference>
<keyword evidence="2" id="KW-0677">Repeat</keyword>
<sequence length="156" mass="17536">MKADILSLVSFLGLHACVGMVTGQGMPGQGGQPNAQAGQQVHQMNQGGNPNIIKVHSQDKDHIMEHLDGVIDKPESEMTPEELQRHYFKLHDYDNNNMLDGTELIQAITHYQDEPDSKVMKEDELMKLLDPILKSEDRNGDGYIDYPEYAKSQRTS</sequence>
<dbReference type="Proteomes" id="UP000887568">
    <property type="component" value="Unplaced"/>
</dbReference>
<evidence type="ECO:0000256" key="3">
    <source>
        <dbReference type="ARBA" id="ARBA00022837"/>
    </source>
</evidence>
<dbReference type="InterPro" id="IPR018247">
    <property type="entry name" value="EF_Hand_1_Ca_BS"/>
</dbReference>
<evidence type="ECO:0000313" key="7">
    <source>
        <dbReference type="EnsemblMetazoa" id="XP_038065819.1"/>
    </source>
</evidence>
<dbReference type="EnsemblMetazoa" id="XM_038209891.1">
    <property type="protein sequence ID" value="XP_038065819.1"/>
    <property type="gene ID" value="LOC119735926"/>
</dbReference>
<protein>
    <recommendedName>
        <fullName evidence="6">EF-hand domain-containing protein</fullName>
    </recommendedName>
</protein>
<dbReference type="Gene3D" id="1.10.238.10">
    <property type="entry name" value="EF-hand"/>
    <property type="match status" value="1"/>
</dbReference>